<dbReference type="Proteomes" id="UP000541444">
    <property type="component" value="Unassembled WGS sequence"/>
</dbReference>
<evidence type="ECO:0000256" key="1">
    <source>
        <dbReference type="ARBA" id="ARBA00007737"/>
    </source>
</evidence>
<evidence type="ECO:0000256" key="2">
    <source>
        <dbReference type="ARBA" id="ARBA00022676"/>
    </source>
</evidence>
<dbReference type="PANTHER" id="PTHR31288:SF8">
    <property type="entry name" value="O-FUCOSYLTRANSFERASE 10-RELATED"/>
    <property type="match status" value="1"/>
</dbReference>
<evidence type="ECO:0000256" key="5">
    <source>
        <dbReference type="ARBA" id="ARBA00023277"/>
    </source>
</evidence>
<dbReference type="InterPro" id="IPR024709">
    <property type="entry name" value="FucosylTrfase_pln"/>
</dbReference>
<dbReference type="Pfam" id="PF10250">
    <property type="entry name" value="O-FucT"/>
    <property type="match status" value="1"/>
</dbReference>
<gene>
    <name evidence="7" type="ORF">GIB67_001483</name>
</gene>
<dbReference type="EMBL" id="JACGCM010001332">
    <property type="protein sequence ID" value="KAF6156440.1"/>
    <property type="molecule type" value="Genomic_DNA"/>
</dbReference>
<sequence>MRCAFCSCLPYGHTINGVKNRNPGQLLFAENFPYEEEKENSYHTQETDFGSLISRSSSPTGYLIVEANGGLNQQRSSICNAVALAGLLNVVLVIPRFSFHSVWKDPRWVTVLYFSNYHLDYAYYCQIVNRKVKRLYKNW</sequence>
<reference evidence="7 8" key="1">
    <citation type="journal article" date="2020" name="IScience">
        <title>Genome Sequencing of the Endangered Kingdonia uniflora (Circaeasteraceae, Ranunculales) Reveals Potential Mechanisms of Evolutionary Specialization.</title>
        <authorList>
            <person name="Sun Y."/>
            <person name="Deng T."/>
            <person name="Zhang A."/>
            <person name="Moore M.J."/>
            <person name="Landis J.B."/>
            <person name="Lin N."/>
            <person name="Zhang H."/>
            <person name="Zhang X."/>
            <person name="Huang J."/>
            <person name="Zhang X."/>
            <person name="Sun H."/>
            <person name="Wang H."/>
        </authorList>
    </citation>
    <scope>NUCLEOTIDE SEQUENCE [LARGE SCALE GENOMIC DNA]</scope>
    <source>
        <strain evidence="7">TB1705</strain>
        <tissue evidence="7">Leaf</tissue>
    </source>
</reference>
<dbReference type="AlphaFoldDB" id="A0A7J7MNS9"/>
<dbReference type="GO" id="GO:0006004">
    <property type="term" value="P:fucose metabolic process"/>
    <property type="evidence" value="ECO:0007669"/>
    <property type="project" value="UniProtKB-KW"/>
</dbReference>
<evidence type="ECO:0000256" key="3">
    <source>
        <dbReference type="ARBA" id="ARBA00022679"/>
    </source>
</evidence>
<evidence type="ECO:0000313" key="8">
    <source>
        <dbReference type="Proteomes" id="UP000541444"/>
    </source>
</evidence>
<evidence type="ECO:0000256" key="4">
    <source>
        <dbReference type="ARBA" id="ARBA00023253"/>
    </source>
</evidence>
<name>A0A7J7MNS9_9MAGN</name>
<evidence type="ECO:0000256" key="6">
    <source>
        <dbReference type="ARBA" id="ARBA00030350"/>
    </source>
</evidence>
<keyword evidence="5" id="KW-0119">Carbohydrate metabolism</keyword>
<organism evidence="7 8">
    <name type="scientific">Kingdonia uniflora</name>
    <dbReference type="NCBI Taxonomy" id="39325"/>
    <lineage>
        <taxon>Eukaryota</taxon>
        <taxon>Viridiplantae</taxon>
        <taxon>Streptophyta</taxon>
        <taxon>Embryophyta</taxon>
        <taxon>Tracheophyta</taxon>
        <taxon>Spermatophyta</taxon>
        <taxon>Magnoliopsida</taxon>
        <taxon>Ranunculales</taxon>
        <taxon>Circaeasteraceae</taxon>
        <taxon>Kingdonia</taxon>
    </lineage>
</organism>
<dbReference type="PANTHER" id="PTHR31288">
    <property type="entry name" value="O-FUCOSYLTRANSFERASE FAMILY PROTEIN"/>
    <property type="match status" value="1"/>
</dbReference>
<comment type="similarity">
    <text evidence="1">Belongs to the glycosyltransferase GT106 family.</text>
</comment>
<keyword evidence="8" id="KW-1185">Reference proteome</keyword>
<dbReference type="GO" id="GO:0016757">
    <property type="term" value="F:glycosyltransferase activity"/>
    <property type="evidence" value="ECO:0007669"/>
    <property type="project" value="UniProtKB-KW"/>
</dbReference>
<keyword evidence="3" id="KW-0808">Transferase</keyword>
<keyword evidence="4" id="KW-0294">Fucose metabolism</keyword>
<comment type="caution">
    <text evidence="7">The sequence shown here is derived from an EMBL/GenBank/DDBJ whole genome shotgun (WGS) entry which is preliminary data.</text>
</comment>
<proteinExistence type="inferred from homology"/>
<evidence type="ECO:0000313" key="7">
    <source>
        <dbReference type="EMBL" id="KAF6156440.1"/>
    </source>
</evidence>
<dbReference type="InterPro" id="IPR019378">
    <property type="entry name" value="GDP-Fuc_O-FucTrfase"/>
</dbReference>
<accession>A0A7J7MNS9</accession>
<protein>
    <recommendedName>
        <fullName evidence="6">O-fucosyltransferase family protein</fullName>
    </recommendedName>
</protein>
<keyword evidence="2" id="KW-0328">Glycosyltransferase</keyword>